<dbReference type="STRING" id="1440763.BJI69_14710"/>
<dbReference type="InterPro" id="IPR016040">
    <property type="entry name" value="NAD(P)-bd_dom"/>
</dbReference>
<dbReference type="GO" id="GO:0016646">
    <property type="term" value="F:oxidoreductase activity, acting on the CH-NH group of donors, NAD or NADP as acceptor"/>
    <property type="evidence" value="ECO:0007669"/>
    <property type="project" value="TreeGrafter"/>
</dbReference>
<gene>
    <name evidence="1" type="ORF">BJI69_14710</name>
</gene>
<protein>
    <submittedName>
        <fullName evidence="1">NAD-dependent dehydratase</fullName>
    </submittedName>
</protein>
<dbReference type="KEGG" id="lrz:BJI69_14710"/>
<dbReference type="Gene3D" id="3.40.50.720">
    <property type="entry name" value="NAD(P)-binding Rossmann-like Domain"/>
    <property type="match status" value="1"/>
</dbReference>
<dbReference type="PATRIC" id="fig|1440763.5.peg.1244"/>
<dbReference type="PANTHER" id="PTHR43355">
    <property type="entry name" value="FLAVIN REDUCTASE (NADPH)"/>
    <property type="match status" value="1"/>
</dbReference>
<dbReference type="AlphaFoldDB" id="A0A0G9HCU6"/>
<name>A0A0G9HCU6_9GAMM</name>
<dbReference type="EMBL" id="CP017480">
    <property type="protein sequence ID" value="APG05022.1"/>
    <property type="molecule type" value="Genomic_DNA"/>
</dbReference>
<dbReference type="SUPFAM" id="SSF51735">
    <property type="entry name" value="NAD(P)-binding Rossmann-fold domains"/>
    <property type="match status" value="1"/>
</dbReference>
<evidence type="ECO:0000313" key="2">
    <source>
        <dbReference type="Proteomes" id="UP000182987"/>
    </source>
</evidence>
<organism evidence="1 2">
    <name type="scientific">Luteibacter rhizovicinus DSM 16549</name>
    <dbReference type="NCBI Taxonomy" id="1440763"/>
    <lineage>
        <taxon>Bacteria</taxon>
        <taxon>Pseudomonadati</taxon>
        <taxon>Pseudomonadota</taxon>
        <taxon>Gammaproteobacteria</taxon>
        <taxon>Lysobacterales</taxon>
        <taxon>Rhodanobacteraceae</taxon>
        <taxon>Luteibacter</taxon>
    </lineage>
</organism>
<keyword evidence="2" id="KW-1185">Reference proteome</keyword>
<evidence type="ECO:0000313" key="1">
    <source>
        <dbReference type="EMBL" id="APG05022.1"/>
    </source>
</evidence>
<dbReference type="RefSeq" id="WP_046967080.1">
    <property type="nucleotide sequence ID" value="NZ_CP017480.1"/>
</dbReference>
<reference evidence="2" key="1">
    <citation type="submission" date="2016-09" db="EMBL/GenBank/DDBJ databases">
        <authorList>
            <person name="Lysoe E."/>
        </authorList>
    </citation>
    <scope>NUCLEOTIDE SEQUENCE [LARGE SCALE GENOMIC DNA]</scope>
    <source>
        <strain evidence="2">LJ96T</strain>
    </source>
</reference>
<dbReference type="PANTHER" id="PTHR43355:SF2">
    <property type="entry name" value="FLAVIN REDUCTASE (NADPH)"/>
    <property type="match status" value="1"/>
</dbReference>
<dbReference type="InterPro" id="IPR051606">
    <property type="entry name" value="Polyketide_Oxido-like"/>
</dbReference>
<accession>A0A0G9HCU6</accession>
<dbReference type="Pfam" id="PF13460">
    <property type="entry name" value="NAD_binding_10"/>
    <property type="match status" value="1"/>
</dbReference>
<sequence length="211" mass="22055">MKIVLFGATGNLGNVILDEALNRGHQVTAVLRDPSKLATKHTALTVVQGDVAKPASYASALPGNDAAIASLNDHADPANVPRQATLLLETLSQAGVHRFAWVGGAGSLETAPGVRVIDDPGFPDAWKASATAQIEALGVFRASKAPIDWTYISPAAEIAPGERKGSFRIGGEQLLVNAEGHSRISTADFAIGVLDRIEKGDAAKKRITLAY</sequence>
<dbReference type="OrthoDB" id="7352421at2"/>
<dbReference type="CDD" id="cd05244">
    <property type="entry name" value="BVR-B_like_SDR_a"/>
    <property type="match status" value="1"/>
</dbReference>
<dbReference type="InterPro" id="IPR036291">
    <property type="entry name" value="NAD(P)-bd_dom_sf"/>
</dbReference>
<proteinExistence type="predicted"/>
<dbReference type="Proteomes" id="UP000182987">
    <property type="component" value="Chromosome"/>
</dbReference>